<dbReference type="GO" id="GO:0030145">
    <property type="term" value="F:manganese ion binding"/>
    <property type="evidence" value="ECO:0007669"/>
    <property type="project" value="UniProtKB-UniRule"/>
</dbReference>
<dbReference type="Proteomes" id="UP000220527">
    <property type="component" value="Unassembled WGS sequence"/>
</dbReference>
<dbReference type="CDD" id="cd07037">
    <property type="entry name" value="TPP_PYR_MenD"/>
    <property type="match status" value="1"/>
</dbReference>
<dbReference type="InterPro" id="IPR029061">
    <property type="entry name" value="THDP-binding"/>
</dbReference>
<feature type="domain" description="Thiamine pyrophosphate enzyme TPP-binding" evidence="8">
    <location>
        <begin position="442"/>
        <end position="557"/>
    </location>
</feature>
<comment type="cofactor">
    <cofactor evidence="7">
        <name>thiamine diphosphate</name>
        <dbReference type="ChEBI" id="CHEBI:58937"/>
    </cofactor>
    <text evidence="7">Binds 1 thiamine pyrophosphate per subunit.</text>
</comment>
<accession>A0A2A6RDN6</accession>
<sequence length="582" mass="62258">MHNHTETLTHWVATLVQQIIAGGIHDFVVCPGSRSTPIALAVARHPEAQVRVLLDERSAGFFALGLAKQSGRPAALICTSGTATTNFLPAVAEADLARVPLLLLTADRPPELRDNGAPQTINQMSIFGPRPRWFSDLPCPDASPGLLNYLKAVVARAIAACMAPPAGPVHLNLPFREPLLPDRELLLQLFERGAAASKLQVKHSPRQAHSAIVAALAARMASVERGLIICGPNCPPGLAAVVAPLAERIGFPILADPLSGVRCGSPSLTLVCGSYDAFLRTEAFASHAPELVLRFGAMPTSKPVLLYLQRHPSAHQIVVDEGAGWREPTNLAAEHLAADPLELCVALNAHLGSQAPLQRPWTNLWRNAEQVSRQILHETLVNQTHISEPGVFARLAPLLPEGATLFVANSMPIRDCDSFFPAMERSVAIAGNRGANGIDGLVSTALGMAAAGAKPLLMVLGDLSLYHDANGLLAATLCHLDATIVLINNDGGGIFSFLPSASETDQFEPLFGTPHGLDFGPLAQLYKAHYTLAQDWPSFEAAVRAGLEGRGLHLIEVRTERQQNVADHRALWPLLEIVDCRL</sequence>
<comment type="similarity">
    <text evidence="7">Belongs to the TPP enzyme family. MenD subfamily.</text>
</comment>
<dbReference type="InterPro" id="IPR032264">
    <property type="entry name" value="MenD_middle"/>
</dbReference>
<evidence type="ECO:0000259" key="9">
    <source>
        <dbReference type="Pfam" id="PF02776"/>
    </source>
</evidence>
<protein>
    <recommendedName>
        <fullName evidence="7">2-succinyl-5-enolpyruvyl-6-hydroxy-3-cyclohexene-1-carboxylate synthase</fullName>
        <shortName evidence="7">SEPHCHC synthase</shortName>
        <ecNumber evidence="7">2.2.1.9</ecNumber>
    </recommendedName>
    <alternativeName>
        <fullName evidence="7">Menaquinone biosynthesis protein MenD</fullName>
    </alternativeName>
</protein>
<dbReference type="SUPFAM" id="SSF52518">
    <property type="entry name" value="Thiamin diphosphate-binding fold (THDP-binding)"/>
    <property type="match status" value="2"/>
</dbReference>
<evidence type="ECO:0000256" key="3">
    <source>
        <dbReference type="ARBA" id="ARBA00022723"/>
    </source>
</evidence>
<comment type="cofactor">
    <cofactor evidence="7">
        <name>Mg(2+)</name>
        <dbReference type="ChEBI" id="CHEBI:18420"/>
    </cofactor>
    <cofactor evidence="7">
        <name>Mn(2+)</name>
        <dbReference type="ChEBI" id="CHEBI:29035"/>
    </cofactor>
</comment>
<dbReference type="GO" id="GO:0009234">
    <property type="term" value="P:menaquinone biosynthetic process"/>
    <property type="evidence" value="ECO:0007669"/>
    <property type="project" value="UniProtKB-UniRule"/>
</dbReference>
<proteinExistence type="inferred from homology"/>
<dbReference type="GO" id="GO:0030976">
    <property type="term" value="F:thiamine pyrophosphate binding"/>
    <property type="evidence" value="ECO:0007669"/>
    <property type="project" value="UniProtKB-UniRule"/>
</dbReference>
<keyword evidence="2 7" id="KW-0808">Transferase</keyword>
<comment type="subunit">
    <text evidence="7">Homodimer.</text>
</comment>
<comment type="pathway">
    <text evidence="7">Quinol/quinone metabolism; 1,4-dihydroxy-2-naphthoate biosynthesis; 1,4-dihydroxy-2-naphthoate from chorismate: step 2/7.</text>
</comment>
<dbReference type="PANTHER" id="PTHR42916">
    <property type="entry name" value="2-SUCCINYL-5-ENOLPYRUVYL-6-HYDROXY-3-CYCLOHEXENE-1-CARBOXYLATE SYNTHASE"/>
    <property type="match status" value="1"/>
</dbReference>
<dbReference type="InterPro" id="IPR029035">
    <property type="entry name" value="DHS-like_NAD/FAD-binding_dom"/>
</dbReference>
<evidence type="ECO:0000256" key="5">
    <source>
        <dbReference type="ARBA" id="ARBA00023052"/>
    </source>
</evidence>
<keyword evidence="5 7" id="KW-0786">Thiamine pyrophosphate</keyword>
<comment type="function">
    <text evidence="7">Catalyzes the thiamine diphosphate-dependent decarboxylation of 2-oxoglutarate and the subsequent addition of the resulting succinic semialdehyde-thiamine pyrophosphate anion to isochorismate to yield 2-succinyl-5-enolpyruvyl-6-hydroxy-3-cyclohexene-1-carboxylate (SEPHCHC).</text>
</comment>
<keyword evidence="6 7" id="KW-0464">Manganese</keyword>
<feature type="domain" description="Thiamine pyrophosphate enzyme N-terminal TPP-binding" evidence="9">
    <location>
        <begin position="15"/>
        <end position="126"/>
    </location>
</feature>
<evidence type="ECO:0000256" key="2">
    <source>
        <dbReference type="ARBA" id="ARBA00022679"/>
    </source>
</evidence>
<dbReference type="NCBIfam" id="TIGR00173">
    <property type="entry name" value="menD"/>
    <property type="match status" value="1"/>
</dbReference>
<evidence type="ECO:0000256" key="7">
    <source>
        <dbReference type="HAMAP-Rule" id="MF_01659"/>
    </source>
</evidence>
<dbReference type="GO" id="GO:0070204">
    <property type="term" value="F:2-succinyl-5-enolpyruvyl-6-hydroxy-3-cyclohexene-1-carboxylic-acid synthase activity"/>
    <property type="evidence" value="ECO:0007669"/>
    <property type="project" value="UniProtKB-UniRule"/>
</dbReference>
<evidence type="ECO:0000259" key="8">
    <source>
        <dbReference type="Pfam" id="PF02775"/>
    </source>
</evidence>
<reference evidence="12" key="1">
    <citation type="submission" date="2017-08" db="EMBL/GenBank/DDBJ databases">
        <authorList>
            <person name="Grouzdev D.S."/>
            <person name="Gaisin V.A."/>
            <person name="Rysina M.S."/>
            <person name="Gorlenko V.M."/>
        </authorList>
    </citation>
    <scope>NUCLEOTIDE SEQUENCE [LARGE SCALE GENOMIC DNA]</scope>
    <source>
        <strain evidence="12">Kir15-3F</strain>
    </source>
</reference>
<dbReference type="Pfam" id="PF02775">
    <property type="entry name" value="TPP_enzyme_C"/>
    <property type="match status" value="1"/>
</dbReference>
<keyword evidence="3 7" id="KW-0479">Metal-binding</keyword>
<dbReference type="PIRSF" id="PIRSF004983">
    <property type="entry name" value="MenD"/>
    <property type="match status" value="1"/>
</dbReference>
<evidence type="ECO:0000259" key="10">
    <source>
        <dbReference type="Pfam" id="PF16582"/>
    </source>
</evidence>
<evidence type="ECO:0000313" key="11">
    <source>
        <dbReference type="EMBL" id="PDV99627.1"/>
    </source>
</evidence>
<dbReference type="InterPro" id="IPR012001">
    <property type="entry name" value="Thiamin_PyroP_enz_TPP-bd_dom"/>
</dbReference>
<dbReference type="Pfam" id="PF02776">
    <property type="entry name" value="TPP_enzyme_N"/>
    <property type="match status" value="1"/>
</dbReference>
<keyword evidence="1 7" id="KW-0474">Menaquinone biosynthesis</keyword>
<evidence type="ECO:0000256" key="6">
    <source>
        <dbReference type="ARBA" id="ARBA00023211"/>
    </source>
</evidence>
<evidence type="ECO:0000256" key="4">
    <source>
        <dbReference type="ARBA" id="ARBA00022842"/>
    </source>
</evidence>
<comment type="caution">
    <text evidence="11">The sequence shown here is derived from an EMBL/GenBank/DDBJ whole genome shotgun (WGS) entry which is preliminary data.</text>
</comment>
<gene>
    <name evidence="7" type="primary">menD</name>
    <name evidence="11" type="ORF">CJ255_21395</name>
</gene>
<dbReference type="HAMAP" id="MF_01659">
    <property type="entry name" value="MenD"/>
    <property type="match status" value="1"/>
</dbReference>
<dbReference type="EC" id="2.2.1.9" evidence="7"/>
<dbReference type="Gene3D" id="3.40.50.1220">
    <property type="entry name" value="TPP-binding domain"/>
    <property type="match status" value="1"/>
</dbReference>
<dbReference type="RefSeq" id="WP_097646106.1">
    <property type="nucleotide sequence ID" value="NZ_NQWI01000216.1"/>
</dbReference>
<dbReference type="Pfam" id="PF16582">
    <property type="entry name" value="TPP_enzyme_M_2"/>
    <property type="match status" value="1"/>
</dbReference>
<evidence type="ECO:0000256" key="1">
    <source>
        <dbReference type="ARBA" id="ARBA00022428"/>
    </source>
</evidence>
<keyword evidence="12" id="KW-1185">Reference proteome</keyword>
<dbReference type="UniPathway" id="UPA00079"/>
<dbReference type="Gene3D" id="3.40.50.970">
    <property type="match status" value="2"/>
</dbReference>
<dbReference type="EMBL" id="NQWI01000216">
    <property type="protein sequence ID" value="PDV99627.1"/>
    <property type="molecule type" value="Genomic_DNA"/>
</dbReference>
<comment type="catalytic activity">
    <reaction evidence="7">
        <text>isochorismate + 2-oxoglutarate + H(+) = 5-enolpyruvoyl-6-hydroxy-2-succinyl-cyclohex-3-ene-1-carboxylate + CO2</text>
        <dbReference type="Rhea" id="RHEA:25593"/>
        <dbReference type="ChEBI" id="CHEBI:15378"/>
        <dbReference type="ChEBI" id="CHEBI:16526"/>
        <dbReference type="ChEBI" id="CHEBI:16810"/>
        <dbReference type="ChEBI" id="CHEBI:29780"/>
        <dbReference type="ChEBI" id="CHEBI:58818"/>
        <dbReference type="EC" id="2.2.1.9"/>
    </reaction>
</comment>
<comment type="pathway">
    <text evidence="7">Quinol/quinone metabolism; menaquinone biosynthesis.</text>
</comment>
<evidence type="ECO:0000313" key="12">
    <source>
        <dbReference type="Proteomes" id="UP000220527"/>
    </source>
</evidence>
<dbReference type="SUPFAM" id="SSF52467">
    <property type="entry name" value="DHS-like NAD/FAD-binding domain"/>
    <property type="match status" value="1"/>
</dbReference>
<organism evidence="11 12">
    <name type="scientific">Candidatus Viridilinea mediisalina</name>
    <dbReference type="NCBI Taxonomy" id="2024553"/>
    <lineage>
        <taxon>Bacteria</taxon>
        <taxon>Bacillati</taxon>
        <taxon>Chloroflexota</taxon>
        <taxon>Chloroflexia</taxon>
        <taxon>Chloroflexales</taxon>
        <taxon>Chloroflexineae</taxon>
        <taxon>Oscillochloridaceae</taxon>
        <taxon>Candidatus Viridilinea</taxon>
    </lineage>
</organism>
<dbReference type="PANTHER" id="PTHR42916:SF1">
    <property type="entry name" value="PROTEIN PHYLLO, CHLOROPLASTIC"/>
    <property type="match status" value="1"/>
</dbReference>
<dbReference type="AlphaFoldDB" id="A0A2A6RDN6"/>
<dbReference type="InterPro" id="IPR004433">
    <property type="entry name" value="MenaQ_synth_MenD"/>
</dbReference>
<dbReference type="UniPathway" id="UPA01057">
    <property type="reaction ID" value="UER00164"/>
</dbReference>
<dbReference type="CDD" id="cd02009">
    <property type="entry name" value="TPP_SHCHC_synthase"/>
    <property type="match status" value="1"/>
</dbReference>
<keyword evidence="4 7" id="KW-0460">Magnesium</keyword>
<name>A0A2A6RDN6_9CHLR</name>
<dbReference type="GO" id="GO:0000287">
    <property type="term" value="F:magnesium ion binding"/>
    <property type="evidence" value="ECO:0007669"/>
    <property type="project" value="UniProtKB-UniRule"/>
</dbReference>
<feature type="domain" description="Menaquinone biosynthesis protein MenD middle" evidence="10">
    <location>
        <begin position="222"/>
        <end position="407"/>
    </location>
</feature>
<dbReference type="OrthoDB" id="9791859at2"/>
<dbReference type="InterPro" id="IPR011766">
    <property type="entry name" value="TPP_enzyme_TPP-bd"/>
</dbReference>